<protein>
    <recommendedName>
        <fullName evidence="3">SnoaL-like domain-containing protein</fullName>
    </recommendedName>
</protein>
<dbReference type="Pfam" id="PF20060">
    <property type="entry name" value="DUF6459"/>
    <property type="match status" value="1"/>
</dbReference>
<name>A0ABP6XUV9_9PSEU</name>
<dbReference type="Proteomes" id="UP001500689">
    <property type="component" value="Unassembled WGS sequence"/>
</dbReference>
<proteinExistence type="predicted"/>
<organism evidence="1 2">
    <name type="scientific">Amycolatopsis ultiminotia</name>
    <dbReference type="NCBI Taxonomy" id="543629"/>
    <lineage>
        <taxon>Bacteria</taxon>
        <taxon>Bacillati</taxon>
        <taxon>Actinomycetota</taxon>
        <taxon>Actinomycetes</taxon>
        <taxon>Pseudonocardiales</taxon>
        <taxon>Pseudonocardiaceae</taxon>
        <taxon>Amycolatopsis</taxon>
    </lineage>
</organism>
<dbReference type="EMBL" id="BAAAZN010000017">
    <property type="protein sequence ID" value="GAA3572391.1"/>
    <property type="molecule type" value="Genomic_DNA"/>
</dbReference>
<gene>
    <name evidence="1" type="ORF">GCM10022222_65730</name>
</gene>
<evidence type="ECO:0000313" key="2">
    <source>
        <dbReference type="Proteomes" id="UP001500689"/>
    </source>
</evidence>
<keyword evidence="2" id="KW-1185">Reference proteome</keyword>
<evidence type="ECO:0000313" key="1">
    <source>
        <dbReference type="EMBL" id="GAA3572391.1"/>
    </source>
</evidence>
<dbReference type="InterPro" id="IPR045596">
    <property type="entry name" value="DUF6459"/>
</dbReference>
<reference evidence="2" key="1">
    <citation type="journal article" date="2019" name="Int. J. Syst. Evol. Microbiol.">
        <title>The Global Catalogue of Microorganisms (GCM) 10K type strain sequencing project: providing services to taxonomists for standard genome sequencing and annotation.</title>
        <authorList>
            <consortium name="The Broad Institute Genomics Platform"/>
            <consortium name="The Broad Institute Genome Sequencing Center for Infectious Disease"/>
            <person name="Wu L."/>
            <person name="Ma J."/>
        </authorList>
    </citation>
    <scope>NUCLEOTIDE SEQUENCE [LARGE SCALE GENOMIC DNA]</scope>
    <source>
        <strain evidence="2">JCM 16898</strain>
    </source>
</reference>
<accession>A0ABP6XUV9</accession>
<evidence type="ECO:0008006" key="3">
    <source>
        <dbReference type="Google" id="ProtNLM"/>
    </source>
</evidence>
<comment type="caution">
    <text evidence="1">The sequence shown here is derived from an EMBL/GenBank/DDBJ whole genome shotgun (WGS) entry which is preliminary data.</text>
</comment>
<dbReference type="RefSeq" id="WP_344866873.1">
    <property type="nucleotide sequence ID" value="NZ_BAAAZN010000017.1"/>
</dbReference>
<sequence length="157" mass="17301">MPTHHLRSLTSRPVRRIHRRVARPAVRDLPPAGHRLVRLAEPPTERRLLQRLTAILEVLAGRRAAAQIRPLVDEALFARLAAHGPVPGAHHRIGGLHVCRPSETALEASTTLTSGGRVHAVAARFERGRTGWVCTRFHVLAPRTGPVRAYPERPSVA</sequence>